<evidence type="ECO:0000313" key="3">
    <source>
        <dbReference type="Proteomes" id="UP000030739"/>
    </source>
</evidence>
<proteinExistence type="predicted"/>
<dbReference type="RefSeq" id="YP_009211645.1">
    <property type="nucleotide sequence ID" value="NC_028940.1"/>
</dbReference>
<dbReference type="KEGG" id="vg:26638117"/>
<dbReference type="Proteomes" id="UP000030739">
    <property type="component" value="Segment"/>
</dbReference>
<dbReference type="EMBL" id="KF835987">
    <property type="protein sequence ID" value="AHY25186.1"/>
    <property type="molecule type" value="Genomic_DNA"/>
</dbReference>
<name>A0A0A0Q0M9_9CAUD</name>
<gene>
    <name evidence="2" type="ORF">PM2_224</name>
</gene>
<keyword evidence="3" id="KW-1185">Reference proteome</keyword>
<accession>A0A0A0Q0M9</accession>
<sequence>MIIWVSKEDNKKFIDFVSNNPMVEIIGAKVAATSLKNVLYVIDIPDFIDLPSYVKVVSV</sequence>
<dbReference type="Pfam" id="PF24204">
    <property type="entry name" value="DUF7428"/>
    <property type="match status" value="1"/>
</dbReference>
<feature type="domain" description="DUF7428" evidence="1">
    <location>
        <begin position="1"/>
        <end position="57"/>
    </location>
</feature>
<dbReference type="InterPro" id="IPR055851">
    <property type="entry name" value="DUF7428"/>
</dbReference>
<evidence type="ECO:0000313" key="2">
    <source>
        <dbReference type="EMBL" id="AHY25186.1"/>
    </source>
</evidence>
<organism evidence="2 3">
    <name type="scientific">Pectobacterium bacteriophage PM2</name>
    <dbReference type="NCBI Taxonomy" id="1429794"/>
    <lineage>
        <taxon>Viruses</taxon>
        <taxon>Duplodnaviria</taxon>
        <taxon>Heunggongvirae</taxon>
        <taxon>Uroviricota</taxon>
        <taxon>Caudoviricetes</taxon>
        <taxon>Pantevenvirales</taxon>
        <taxon>Straboviridae</taxon>
        <taxon>Tevenvirinae</taxon>
        <taxon>Mosugukvirus</taxon>
        <taxon>Mosugukvirus pm2</taxon>
    </lineage>
</organism>
<reference evidence="2 3" key="1">
    <citation type="journal article" date="2015" name="Plant Pathol. J.">
        <title>Isolation and Genomic Characterization of the T4-Like Bacteriophage PM2 Infecting Pectobacterium carotovorum subsp. carotovorum.</title>
        <authorList>
            <person name="Lim J.A."/>
            <person name="Lee D.H."/>
            <person name="Heu S."/>
        </authorList>
    </citation>
    <scope>NUCLEOTIDE SEQUENCE [LARGE SCALE GENOMIC DNA]</scope>
</reference>
<dbReference type="GeneID" id="26638117"/>
<protein>
    <recommendedName>
        <fullName evidence="1">DUF7428 domain-containing protein</fullName>
    </recommendedName>
</protein>
<dbReference type="OrthoDB" id="26617at10239"/>
<evidence type="ECO:0000259" key="1">
    <source>
        <dbReference type="Pfam" id="PF24204"/>
    </source>
</evidence>